<dbReference type="SUPFAM" id="SSF81338">
    <property type="entry name" value="Aquaporin-like"/>
    <property type="match status" value="1"/>
</dbReference>
<organism evidence="7">
    <name type="scientific">Rhodnius prolixus</name>
    <name type="common">Triatomid bug</name>
    <dbReference type="NCBI Taxonomy" id="13249"/>
    <lineage>
        <taxon>Eukaryota</taxon>
        <taxon>Metazoa</taxon>
        <taxon>Ecdysozoa</taxon>
        <taxon>Arthropoda</taxon>
        <taxon>Hexapoda</taxon>
        <taxon>Insecta</taxon>
        <taxon>Pterygota</taxon>
        <taxon>Neoptera</taxon>
        <taxon>Paraneoptera</taxon>
        <taxon>Hemiptera</taxon>
        <taxon>Heteroptera</taxon>
        <taxon>Panheteroptera</taxon>
        <taxon>Cimicomorpha</taxon>
        <taxon>Reduviidae</taxon>
        <taxon>Triatominae</taxon>
        <taxon>Rhodnius</taxon>
    </lineage>
</organism>
<dbReference type="EMBL" id="HQ711954">
    <property type="protein sequence ID" value="AEV57515.1"/>
    <property type="molecule type" value="mRNA"/>
</dbReference>
<keyword evidence="5" id="KW-0813">Transport</keyword>
<dbReference type="VEuPathDB" id="VectorBase:RPRC017843"/>
<comment type="subcellular location">
    <subcellularLocation>
        <location evidence="1">Membrane</location>
        <topology evidence="1">Multi-pass membrane protein</topology>
    </subcellularLocation>
</comment>
<evidence type="ECO:0000256" key="1">
    <source>
        <dbReference type="ARBA" id="ARBA00004141"/>
    </source>
</evidence>
<dbReference type="InterPro" id="IPR023271">
    <property type="entry name" value="Aquaporin-like"/>
</dbReference>
<dbReference type="GO" id="GO:0015267">
    <property type="term" value="F:channel activity"/>
    <property type="evidence" value="ECO:0007669"/>
    <property type="project" value="InterPro"/>
</dbReference>
<keyword evidence="2 5" id="KW-0812">Transmembrane</keyword>
<evidence type="ECO:0000256" key="4">
    <source>
        <dbReference type="ARBA" id="ARBA00023136"/>
    </source>
</evidence>
<evidence type="ECO:0000256" key="6">
    <source>
        <dbReference type="SAM" id="Phobius"/>
    </source>
</evidence>
<dbReference type="GeneID" id="141450504"/>
<evidence type="ECO:0000256" key="2">
    <source>
        <dbReference type="ARBA" id="ARBA00022692"/>
    </source>
</evidence>
<dbReference type="InterPro" id="IPR034294">
    <property type="entry name" value="Aquaporin_transptr"/>
</dbReference>
<dbReference type="PANTHER" id="PTHR19139">
    <property type="entry name" value="AQUAPORIN TRANSPORTER"/>
    <property type="match status" value="1"/>
</dbReference>
<feature type="transmembrane region" description="Helical" evidence="6">
    <location>
        <begin position="80"/>
        <end position="103"/>
    </location>
</feature>
<dbReference type="Gene3D" id="1.20.1080.10">
    <property type="entry name" value="Glycerol uptake facilitator protein"/>
    <property type="match status" value="1"/>
</dbReference>
<evidence type="ECO:0000256" key="5">
    <source>
        <dbReference type="RuleBase" id="RU000477"/>
    </source>
</evidence>
<dbReference type="HOGENOM" id="CLU_020019_3_3_1"/>
<dbReference type="AlphaFoldDB" id="K9KZE5"/>
<feature type="transmembrane region" description="Helical" evidence="6">
    <location>
        <begin position="200"/>
        <end position="220"/>
    </location>
</feature>
<dbReference type="Pfam" id="PF00230">
    <property type="entry name" value="MIP"/>
    <property type="match status" value="1"/>
</dbReference>
<evidence type="ECO:0000313" key="7">
    <source>
        <dbReference type="EMBL" id="AEV57515.1"/>
    </source>
</evidence>
<dbReference type="RefSeq" id="XP_073977105.1">
    <property type="nucleotide sequence ID" value="XM_074121004.1"/>
</dbReference>
<protein>
    <submittedName>
        <fullName evidence="7">MIP variant A</fullName>
    </submittedName>
</protein>
<feature type="transmembrane region" description="Helical" evidence="6">
    <location>
        <begin position="115"/>
        <end position="134"/>
    </location>
</feature>
<evidence type="ECO:0000256" key="3">
    <source>
        <dbReference type="ARBA" id="ARBA00022989"/>
    </source>
</evidence>
<name>K9KZE5_RHOPR</name>
<sequence length="300" mass="32585">MEYSGKLFDDECINIAHDTIPMPAATRNRRMSSICKTRIGETKDMSNVEIESSLKIEDNHLSHRPSLAVQTFSWRKCIEIFIAEVVATSLLLCLGCMSTVVGFDGSQSVHKLQPALAFGFLVSSLITSFGHISGAHMNPAVTICFYMMGTIEAFLIPIYLAAEIIGSVLGMGLLLLVTPVGIIGSRDVCTTIPNPTLNSFQALGVEFVCTSLLLLVLLGCSDVRNADKQDSVPLKFAGVIITLSLLGGPYTGASVNPVRSFAPALWSHNWTANWVYWVGPSLSGLITPFFYQCCFPPVRK</sequence>
<reference evidence="7" key="1">
    <citation type="journal article" date="2013" name="J. Insect Physiol.">
        <title>Expression analysis and molecular characterization of aquaporins in Rhodnius prolixus.</title>
        <authorList>
            <person name="Staniscuaski F."/>
            <person name="Paluzzi J.P."/>
            <person name="Real-Guerra R."/>
            <person name="Carlini C.R."/>
            <person name="Orchard I."/>
        </authorList>
    </citation>
    <scope>NUCLEOTIDE SEQUENCE</scope>
</reference>
<proteinExistence type="evidence at transcript level"/>
<dbReference type="PRINTS" id="PR00783">
    <property type="entry name" value="MINTRINSICP"/>
</dbReference>
<dbReference type="InterPro" id="IPR000425">
    <property type="entry name" value="MIP"/>
</dbReference>
<keyword evidence="3 6" id="KW-1133">Transmembrane helix</keyword>
<comment type="similarity">
    <text evidence="5">Belongs to the MIP/aquaporin (TC 1.A.8) family.</text>
</comment>
<feature type="transmembrane region" description="Helical" evidence="6">
    <location>
        <begin position="232"/>
        <end position="253"/>
    </location>
</feature>
<dbReference type="PANTHER" id="PTHR19139:SF270">
    <property type="entry name" value="ENTOMOGLYCEROPORIN 1-RELATED"/>
    <property type="match status" value="1"/>
</dbReference>
<dbReference type="GO" id="GO:0005886">
    <property type="term" value="C:plasma membrane"/>
    <property type="evidence" value="ECO:0007669"/>
    <property type="project" value="TreeGrafter"/>
</dbReference>
<feature type="transmembrane region" description="Helical" evidence="6">
    <location>
        <begin position="273"/>
        <end position="291"/>
    </location>
</feature>
<keyword evidence="4 6" id="KW-0472">Membrane</keyword>
<accession>K9KZE5</accession>